<dbReference type="InterPro" id="IPR011990">
    <property type="entry name" value="TPR-like_helical_dom_sf"/>
</dbReference>
<reference evidence="2 3" key="1">
    <citation type="journal article" date="2024" name="Nat. Commun.">
        <title>Phylogenomics reveals the evolutionary origins of lichenization in chlorophyte algae.</title>
        <authorList>
            <person name="Puginier C."/>
            <person name="Libourel C."/>
            <person name="Otte J."/>
            <person name="Skaloud P."/>
            <person name="Haon M."/>
            <person name="Grisel S."/>
            <person name="Petersen M."/>
            <person name="Berrin J.G."/>
            <person name="Delaux P.M."/>
            <person name="Dal Grande F."/>
            <person name="Keller J."/>
        </authorList>
    </citation>
    <scope>NUCLEOTIDE SEQUENCE [LARGE SCALE GENOMIC DNA]</scope>
    <source>
        <strain evidence="2 3">SAG 216-7</strain>
    </source>
</reference>
<protein>
    <recommendedName>
        <fullName evidence="4">TPR-like protein</fullName>
    </recommendedName>
</protein>
<evidence type="ECO:0000313" key="3">
    <source>
        <dbReference type="Proteomes" id="UP001491310"/>
    </source>
</evidence>
<proteinExistence type="predicted"/>
<dbReference type="Gene3D" id="1.25.40.10">
    <property type="entry name" value="Tetratricopeptide repeat domain"/>
    <property type="match status" value="1"/>
</dbReference>
<keyword evidence="3" id="KW-1185">Reference proteome</keyword>
<keyword evidence="1" id="KW-0472">Membrane</keyword>
<gene>
    <name evidence="2" type="ORF">WJX75_000225</name>
</gene>
<dbReference type="PANTHER" id="PTHR36761">
    <property type="entry name" value="ORF03 PROTEIN"/>
    <property type="match status" value="1"/>
</dbReference>
<organism evidence="2 3">
    <name type="scientific">Coccomyxa subellipsoidea</name>
    <dbReference type="NCBI Taxonomy" id="248742"/>
    <lineage>
        <taxon>Eukaryota</taxon>
        <taxon>Viridiplantae</taxon>
        <taxon>Chlorophyta</taxon>
        <taxon>core chlorophytes</taxon>
        <taxon>Trebouxiophyceae</taxon>
        <taxon>Trebouxiophyceae incertae sedis</taxon>
        <taxon>Coccomyxaceae</taxon>
        <taxon>Coccomyxa</taxon>
    </lineage>
</organism>
<dbReference type="Proteomes" id="UP001491310">
    <property type="component" value="Unassembled WGS sequence"/>
</dbReference>
<evidence type="ECO:0000313" key="2">
    <source>
        <dbReference type="EMBL" id="KAK9917978.1"/>
    </source>
</evidence>
<name>A0ABR2Z226_9CHLO</name>
<comment type="caution">
    <text evidence="2">The sequence shown here is derived from an EMBL/GenBank/DDBJ whole genome shotgun (WGS) entry which is preliminary data.</text>
</comment>
<keyword evidence="1" id="KW-1133">Transmembrane helix</keyword>
<evidence type="ECO:0008006" key="4">
    <source>
        <dbReference type="Google" id="ProtNLM"/>
    </source>
</evidence>
<evidence type="ECO:0000256" key="1">
    <source>
        <dbReference type="SAM" id="Phobius"/>
    </source>
</evidence>
<feature type="transmembrane region" description="Helical" evidence="1">
    <location>
        <begin position="181"/>
        <end position="199"/>
    </location>
</feature>
<sequence>MTSVQEKYKERIKAKLQEQAAAAAAEKAARQREFTLGKTAYGKGQYNAAVQLFTQALDKEGPFSPLGGEVQLWLALAFQATGREQDCIDLYKTLENTHPNPSIKKQAANLRFIMEAPKLKLGPDERVSIPVIETSDRFAPERNFRARATPSRGKTRQQREMTWEERFFAEYRPPQLIPNKYVLVASIIVAVSLAWYSAAARQGGL</sequence>
<dbReference type="PANTHER" id="PTHR36761:SF2">
    <property type="entry name" value="ORF03 PROTEIN"/>
    <property type="match status" value="1"/>
</dbReference>
<accession>A0ABR2Z226</accession>
<dbReference type="EMBL" id="JALJOT010000001">
    <property type="protein sequence ID" value="KAK9917978.1"/>
    <property type="molecule type" value="Genomic_DNA"/>
</dbReference>
<keyword evidence="1" id="KW-0812">Transmembrane</keyword>
<dbReference type="SUPFAM" id="SSF48452">
    <property type="entry name" value="TPR-like"/>
    <property type="match status" value="1"/>
</dbReference>